<dbReference type="OrthoDB" id="6110892at2759"/>
<protein>
    <submittedName>
        <fullName evidence="1">Uncharacterized protein</fullName>
    </submittedName>
</protein>
<organism evidence="1 2">
    <name type="scientific">Mytilus galloprovincialis</name>
    <name type="common">Mediterranean mussel</name>
    <dbReference type="NCBI Taxonomy" id="29158"/>
    <lineage>
        <taxon>Eukaryota</taxon>
        <taxon>Metazoa</taxon>
        <taxon>Spiralia</taxon>
        <taxon>Lophotrochozoa</taxon>
        <taxon>Mollusca</taxon>
        <taxon>Bivalvia</taxon>
        <taxon>Autobranchia</taxon>
        <taxon>Pteriomorphia</taxon>
        <taxon>Mytilida</taxon>
        <taxon>Mytiloidea</taxon>
        <taxon>Mytilidae</taxon>
        <taxon>Mytilinae</taxon>
        <taxon>Mytilus</taxon>
    </lineage>
</organism>
<evidence type="ECO:0000313" key="2">
    <source>
        <dbReference type="Proteomes" id="UP000596742"/>
    </source>
</evidence>
<comment type="caution">
    <text evidence="1">The sequence shown here is derived from an EMBL/GenBank/DDBJ whole genome shotgun (WGS) entry which is preliminary data.</text>
</comment>
<proteinExistence type="predicted"/>
<dbReference type="AlphaFoldDB" id="A0A8B6F199"/>
<name>A0A8B6F199_MYTGA</name>
<dbReference type="EMBL" id="UYJE01005976">
    <property type="protein sequence ID" value="VDI42060.1"/>
    <property type="molecule type" value="Genomic_DNA"/>
</dbReference>
<sequence length="198" mass="22168">MDSLVDWIKNKGLKAGQSLSTALANKLFDDLGLTQFLYSPSCNRFDGIYSGAVNGWKAEACPKSADLTLPKIRGTVSCYVPDYCTGIDCCVDVGKIGKSFRIYALLDACNWKLSIGIEKRAFNFTILDYNWGEKKTMSILKVLKMEYIIYDLQAEKKYMLNMNLSVCFEETGPCLVSVPVFENTKLPKLGCDWTQTSL</sequence>
<reference evidence="1" key="1">
    <citation type="submission" date="2018-11" db="EMBL/GenBank/DDBJ databases">
        <authorList>
            <person name="Alioto T."/>
            <person name="Alioto T."/>
        </authorList>
    </citation>
    <scope>NUCLEOTIDE SEQUENCE</scope>
</reference>
<accession>A0A8B6F199</accession>
<dbReference type="Proteomes" id="UP000596742">
    <property type="component" value="Unassembled WGS sequence"/>
</dbReference>
<feature type="non-terminal residue" evidence="1">
    <location>
        <position position="198"/>
    </location>
</feature>
<gene>
    <name evidence="1" type="ORF">MGAL_10B060251</name>
</gene>
<keyword evidence="2" id="KW-1185">Reference proteome</keyword>
<evidence type="ECO:0000313" key="1">
    <source>
        <dbReference type="EMBL" id="VDI42060.1"/>
    </source>
</evidence>